<keyword evidence="4" id="KW-1185">Reference proteome</keyword>
<organism evidence="3 4">
    <name type="scientific">Cordyceps confragosa</name>
    <name type="common">Lecanicillium lecanii</name>
    <dbReference type="NCBI Taxonomy" id="2714763"/>
    <lineage>
        <taxon>Eukaryota</taxon>
        <taxon>Fungi</taxon>
        <taxon>Dikarya</taxon>
        <taxon>Ascomycota</taxon>
        <taxon>Pezizomycotina</taxon>
        <taxon>Sordariomycetes</taxon>
        <taxon>Hypocreomycetidae</taxon>
        <taxon>Hypocreales</taxon>
        <taxon>Cordycipitaceae</taxon>
        <taxon>Akanthomyces</taxon>
    </lineage>
</organism>
<dbReference type="OrthoDB" id="4005299at2759"/>
<comment type="caution">
    <text evidence="3">The sequence shown here is derived from an EMBL/GenBank/DDBJ whole genome shotgun (WGS) entry which is preliminary data.</text>
</comment>
<dbReference type="Pfam" id="PF10355">
    <property type="entry name" value="Ytp1"/>
    <property type="match status" value="1"/>
</dbReference>
<gene>
    <name evidence="3" type="ORF">LLEC1_07634</name>
</gene>
<name>A0A179IIL3_CORDF</name>
<dbReference type="PANTHER" id="PTHR31685:SF3">
    <property type="entry name" value="INTEGRAL MEMBRANE PROTEIN (AFU_ORTHOLOGUE AFUA_6G12730)"/>
    <property type="match status" value="1"/>
</dbReference>
<dbReference type="EMBL" id="LUKN01001212">
    <property type="protein sequence ID" value="OAR01334.1"/>
    <property type="molecule type" value="Genomic_DNA"/>
</dbReference>
<sequence length="333" mass="37371">MPSRLISILTTRTIRLAGSLAGSWLYILWLKLAGRLTDTWDSKNSRAGYRILHQFPPRHDSTPSARDSYYCQESRAFSNSDQVTVSQSSSNRSSSVSTICANNGGSFGSKHSKEHSEDNNDDELRTLPLSSPTPVTKNTRILSHSIWQYVEMGYKLADRVILPFGFIPLTTGIVTFARSFEGHAIFEGLAHWIKGGVFFWLGLFNFGRWSGSFAELGWAWMQDLEHMAIAVLFIRGGLCFMLIQSTHIRDLLNTTTTVVPVHSYSNEERERLEAPETYEFSLNPIPALVILLLGIMMSCSQHRATMTASMSHKQWGTLLLWASVARGLSYVLP</sequence>
<feature type="compositionally biased region" description="Basic and acidic residues" evidence="1">
    <location>
        <begin position="114"/>
        <end position="125"/>
    </location>
</feature>
<dbReference type="Proteomes" id="UP000243081">
    <property type="component" value="Unassembled WGS sequence"/>
</dbReference>
<accession>A0A179IIL3</accession>
<feature type="region of interest" description="Disordered" evidence="1">
    <location>
        <begin position="105"/>
        <end position="131"/>
    </location>
</feature>
<evidence type="ECO:0000313" key="4">
    <source>
        <dbReference type="Proteomes" id="UP000243081"/>
    </source>
</evidence>
<feature type="domain" description="Protein YTP1-like C-terminal" evidence="2">
    <location>
        <begin position="221"/>
        <end position="332"/>
    </location>
</feature>
<proteinExistence type="predicted"/>
<dbReference type="AlphaFoldDB" id="A0A179IIL3"/>
<dbReference type="InterPro" id="IPR018827">
    <property type="entry name" value="YTP1_C"/>
</dbReference>
<reference evidence="3 4" key="1">
    <citation type="submission" date="2016-03" db="EMBL/GenBank/DDBJ databases">
        <title>Fine-scale spatial genetic structure of a fungal parasite of coffee scale insects.</title>
        <authorList>
            <person name="Jackson D."/>
            <person name="Zemenick K.A."/>
            <person name="Malloure B."/>
            <person name="Quandt C.A."/>
            <person name="James T.Y."/>
        </authorList>
    </citation>
    <scope>NUCLEOTIDE SEQUENCE [LARGE SCALE GENOMIC DNA]</scope>
    <source>
        <strain evidence="3 4">UM487</strain>
    </source>
</reference>
<dbReference type="PANTHER" id="PTHR31685">
    <property type="entry name" value="INTEGRAL MEMBRANE PROTEIN (AFU_ORTHOLOGUE AFUA_6G12730)-RELATED"/>
    <property type="match status" value="1"/>
</dbReference>
<evidence type="ECO:0000313" key="3">
    <source>
        <dbReference type="EMBL" id="OAR01334.1"/>
    </source>
</evidence>
<evidence type="ECO:0000259" key="2">
    <source>
        <dbReference type="Pfam" id="PF10355"/>
    </source>
</evidence>
<evidence type="ECO:0000256" key="1">
    <source>
        <dbReference type="SAM" id="MobiDB-lite"/>
    </source>
</evidence>
<protein>
    <recommendedName>
        <fullName evidence="2">Protein YTP1-like C-terminal domain-containing protein</fullName>
    </recommendedName>
</protein>